<dbReference type="Proteomes" id="UP000176300">
    <property type="component" value="Unassembled WGS sequence"/>
</dbReference>
<organism evidence="3 4">
    <name type="scientific">Candidatus Magasanikbacteria bacterium RIFOXYB1_FULL_40_15</name>
    <dbReference type="NCBI Taxonomy" id="1798697"/>
    <lineage>
        <taxon>Bacteria</taxon>
        <taxon>Candidatus Magasanikiibacteriota</taxon>
    </lineage>
</organism>
<evidence type="ECO:0000259" key="2">
    <source>
        <dbReference type="SMART" id="SM00822"/>
    </source>
</evidence>
<dbReference type="Pfam" id="PF13561">
    <property type="entry name" value="adh_short_C2"/>
    <property type="match status" value="1"/>
</dbReference>
<comment type="caution">
    <text evidence="3">The sequence shown here is derived from an EMBL/GenBank/DDBJ whole genome shotgun (WGS) entry which is preliminary data.</text>
</comment>
<accession>A0A1F6NFQ1</accession>
<dbReference type="PROSITE" id="PS00061">
    <property type="entry name" value="ADH_SHORT"/>
    <property type="match status" value="1"/>
</dbReference>
<dbReference type="SMART" id="SM00822">
    <property type="entry name" value="PKS_KR"/>
    <property type="match status" value="1"/>
</dbReference>
<dbReference type="PRINTS" id="PR00081">
    <property type="entry name" value="GDHRDH"/>
</dbReference>
<dbReference type="InterPro" id="IPR057326">
    <property type="entry name" value="KR_dom"/>
</dbReference>
<feature type="domain" description="Ketoreductase" evidence="2">
    <location>
        <begin position="6"/>
        <end position="191"/>
    </location>
</feature>
<protein>
    <recommendedName>
        <fullName evidence="2">Ketoreductase domain-containing protein</fullName>
    </recommendedName>
</protein>
<sequence>MQLKDKVAIVTGAKQGIGLGIAMALAKEGCNVVISDIEQAGCETAAAEVEKLGVKTLAVACDVSQKKAVDNLIAKTVKKFGKLDILVNNAGIFPFVPFVDMKEGDWDKVLDVNLKSIFLCSQAAVKEMKSGGKIVSISSIASLVGFEGLVHYCASKGGVNGMTRALALELAGKKINVNAVAPGAIETPGATGAMTADMKKGTVASIPWKRMGTPDDIAQAVVFLASDKADYITGQILAVDGGWTSR</sequence>
<dbReference type="InterPro" id="IPR050259">
    <property type="entry name" value="SDR"/>
</dbReference>
<dbReference type="InterPro" id="IPR020904">
    <property type="entry name" value="Sc_DH/Rdtase_CS"/>
</dbReference>
<dbReference type="EMBL" id="MFQS01000030">
    <property type="protein sequence ID" value="OGH82757.1"/>
    <property type="molecule type" value="Genomic_DNA"/>
</dbReference>
<dbReference type="PANTHER" id="PTHR42879:SF2">
    <property type="entry name" value="3-OXOACYL-[ACYL-CARRIER-PROTEIN] REDUCTASE FABG"/>
    <property type="match status" value="1"/>
</dbReference>
<dbReference type="AlphaFoldDB" id="A0A1F6NFQ1"/>
<dbReference type="Gene3D" id="3.40.50.720">
    <property type="entry name" value="NAD(P)-binding Rossmann-like Domain"/>
    <property type="match status" value="1"/>
</dbReference>
<dbReference type="PANTHER" id="PTHR42879">
    <property type="entry name" value="3-OXOACYL-(ACYL-CARRIER-PROTEIN) REDUCTASE"/>
    <property type="match status" value="1"/>
</dbReference>
<proteinExistence type="inferred from homology"/>
<reference evidence="3 4" key="1">
    <citation type="journal article" date="2016" name="Nat. Commun.">
        <title>Thousands of microbial genomes shed light on interconnected biogeochemical processes in an aquifer system.</title>
        <authorList>
            <person name="Anantharaman K."/>
            <person name="Brown C.T."/>
            <person name="Hug L.A."/>
            <person name="Sharon I."/>
            <person name="Castelle C.J."/>
            <person name="Probst A.J."/>
            <person name="Thomas B.C."/>
            <person name="Singh A."/>
            <person name="Wilkins M.J."/>
            <person name="Karaoz U."/>
            <person name="Brodie E.L."/>
            <person name="Williams K.H."/>
            <person name="Hubbard S.S."/>
            <person name="Banfield J.F."/>
        </authorList>
    </citation>
    <scope>NUCLEOTIDE SEQUENCE [LARGE SCALE GENOMIC DNA]</scope>
</reference>
<evidence type="ECO:0000313" key="4">
    <source>
        <dbReference type="Proteomes" id="UP000176300"/>
    </source>
</evidence>
<dbReference type="NCBIfam" id="NF009466">
    <property type="entry name" value="PRK12826.1-2"/>
    <property type="match status" value="1"/>
</dbReference>
<name>A0A1F6NFQ1_9BACT</name>
<evidence type="ECO:0000256" key="1">
    <source>
        <dbReference type="ARBA" id="ARBA00006484"/>
    </source>
</evidence>
<dbReference type="InterPro" id="IPR002347">
    <property type="entry name" value="SDR_fam"/>
</dbReference>
<gene>
    <name evidence="3" type="ORF">A2373_03895</name>
</gene>
<dbReference type="STRING" id="1798697.A2373_03895"/>
<evidence type="ECO:0000313" key="3">
    <source>
        <dbReference type="EMBL" id="OGH82757.1"/>
    </source>
</evidence>
<dbReference type="FunFam" id="3.40.50.720:FF:000084">
    <property type="entry name" value="Short-chain dehydrogenase reductase"/>
    <property type="match status" value="1"/>
</dbReference>
<comment type="similarity">
    <text evidence="1">Belongs to the short-chain dehydrogenases/reductases (SDR) family.</text>
</comment>
<dbReference type="PRINTS" id="PR00080">
    <property type="entry name" value="SDRFAMILY"/>
</dbReference>
<dbReference type="SUPFAM" id="SSF51735">
    <property type="entry name" value="NAD(P)-binding Rossmann-fold domains"/>
    <property type="match status" value="1"/>
</dbReference>
<dbReference type="GO" id="GO:0032787">
    <property type="term" value="P:monocarboxylic acid metabolic process"/>
    <property type="evidence" value="ECO:0007669"/>
    <property type="project" value="UniProtKB-ARBA"/>
</dbReference>
<dbReference type="NCBIfam" id="NF005559">
    <property type="entry name" value="PRK07231.1"/>
    <property type="match status" value="1"/>
</dbReference>
<dbReference type="InterPro" id="IPR036291">
    <property type="entry name" value="NAD(P)-bd_dom_sf"/>
</dbReference>